<dbReference type="InterPro" id="IPR000182">
    <property type="entry name" value="GNAT_dom"/>
</dbReference>
<dbReference type="SUPFAM" id="SSF55729">
    <property type="entry name" value="Acyl-CoA N-acyltransferases (Nat)"/>
    <property type="match status" value="1"/>
</dbReference>
<dbReference type="RefSeq" id="WP_184436204.1">
    <property type="nucleotide sequence ID" value="NZ_JACIGI010000024.1"/>
</dbReference>
<proteinExistence type="predicted"/>
<dbReference type="Gene3D" id="3.40.630.30">
    <property type="match status" value="1"/>
</dbReference>
<dbReference type="Proteomes" id="UP000555728">
    <property type="component" value="Unassembled WGS sequence"/>
</dbReference>
<name>A0A7W6WLK2_9PROT</name>
<evidence type="ECO:0000313" key="4">
    <source>
        <dbReference type="Proteomes" id="UP000555728"/>
    </source>
</evidence>
<protein>
    <submittedName>
        <fullName evidence="3">GNAT superfamily N-acetyltransferase</fullName>
    </submittedName>
</protein>
<evidence type="ECO:0000256" key="1">
    <source>
        <dbReference type="ARBA" id="ARBA00022679"/>
    </source>
</evidence>
<dbReference type="EMBL" id="JACIGI010000024">
    <property type="protein sequence ID" value="MBB4286934.1"/>
    <property type="molecule type" value="Genomic_DNA"/>
</dbReference>
<reference evidence="3 4" key="1">
    <citation type="submission" date="2020-08" db="EMBL/GenBank/DDBJ databases">
        <title>Genome sequencing of Purple Non-Sulfur Bacteria from various extreme environments.</title>
        <authorList>
            <person name="Mayer M."/>
        </authorList>
    </citation>
    <scope>NUCLEOTIDE SEQUENCE [LARGE SCALE GENOMIC DNA]</scope>
    <source>
        <strain evidence="3 4">JA135</strain>
    </source>
</reference>
<dbReference type="Pfam" id="PF13673">
    <property type="entry name" value="Acetyltransf_10"/>
    <property type="match status" value="1"/>
</dbReference>
<comment type="caution">
    <text evidence="3">The sequence shown here is derived from an EMBL/GenBank/DDBJ whole genome shotgun (WGS) entry which is preliminary data.</text>
</comment>
<keyword evidence="1 3" id="KW-0808">Transferase</keyword>
<feature type="domain" description="N-acetyltransferase" evidence="2">
    <location>
        <begin position="5"/>
        <end position="164"/>
    </location>
</feature>
<organism evidence="3 4">
    <name type="scientific">Roseospira goensis</name>
    <dbReference type="NCBI Taxonomy" id="391922"/>
    <lineage>
        <taxon>Bacteria</taxon>
        <taxon>Pseudomonadati</taxon>
        <taxon>Pseudomonadota</taxon>
        <taxon>Alphaproteobacteria</taxon>
        <taxon>Rhodospirillales</taxon>
        <taxon>Rhodospirillaceae</taxon>
        <taxon>Roseospira</taxon>
    </lineage>
</organism>
<dbReference type="PROSITE" id="PS51186">
    <property type="entry name" value="GNAT"/>
    <property type="match status" value="1"/>
</dbReference>
<evidence type="ECO:0000259" key="2">
    <source>
        <dbReference type="PROSITE" id="PS51186"/>
    </source>
</evidence>
<sequence length="176" mass="18254">MTGALVYRPMRPGEAGAVCDLVLRAFRAAIAPGTSARGITTFLGLLSYDWLGRTATAPGSCVLVAAYEDRPVGVIAVERTPATGREGHIALLFVDPSHQGEGIGRGLLRAAIRHGHAAAAPLAALTVNASTNAVRFYESVGFRRSGPTETDDGLFTVPLRKTVASVAGRDAAGDGR</sequence>
<dbReference type="CDD" id="cd04301">
    <property type="entry name" value="NAT_SF"/>
    <property type="match status" value="1"/>
</dbReference>
<accession>A0A7W6WLK2</accession>
<dbReference type="AlphaFoldDB" id="A0A7W6WLK2"/>
<dbReference type="InterPro" id="IPR016181">
    <property type="entry name" value="Acyl_CoA_acyltransferase"/>
</dbReference>
<keyword evidence="4" id="KW-1185">Reference proteome</keyword>
<dbReference type="PANTHER" id="PTHR13947">
    <property type="entry name" value="GNAT FAMILY N-ACETYLTRANSFERASE"/>
    <property type="match status" value="1"/>
</dbReference>
<evidence type="ECO:0000313" key="3">
    <source>
        <dbReference type="EMBL" id="MBB4286934.1"/>
    </source>
</evidence>
<dbReference type="PANTHER" id="PTHR13947:SF37">
    <property type="entry name" value="LD18367P"/>
    <property type="match status" value="1"/>
</dbReference>
<dbReference type="GO" id="GO:0008080">
    <property type="term" value="F:N-acetyltransferase activity"/>
    <property type="evidence" value="ECO:0007669"/>
    <property type="project" value="InterPro"/>
</dbReference>
<dbReference type="InterPro" id="IPR050769">
    <property type="entry name" value="NAT_camello-type"/>
</dbReference>
<gene>
    <name evidence="3" type="ORF">GGD88_002677</name>
</gene>